<accession>A0ABV3IT45</accession>
<keyword evidence="4" id="KW-1185">Reference proteome</keyword>
<proteinExistence type="predicted"/>
<evidence type="ECO:0000313" key="3">
    <source>
        <dbReference type="EMBL" id="MEV4923663.1"/>
    </source>
</evidence>
<name>A0ABV3IT45_9ACTN</name>
<sequence length="334" mass="35731">MLPITINTESGEDRSHVSAEELAGIITRLGGEGDRFAVVERTERAAGAGDAKSGEAGDGTESGDDHYIQTWHEGDGPYEVEYREGTAERHFGVRMESAGEVTAVFVAWARGEEGWADGYAWERVRFPADEAEEAEEEPGPGLDPELLADAEAEAGRMIRCGFGTAEEITEAVSDHFHADGGTPLSVPAARRIVRRLWRERLAEQECWPEVTDADRVAAAFAALNGSGVTARMHFACCGNCAFAEIGGEAAEGDHGFVFFYHDDTRHAADGGGLLLSYGAHGKDGEEGGDEAAAAVGREVVAALTTAGLSAQWDGDPDRSIRVEPLDWRRRLPAA</sequence>
<dbReference type="InterPro" id="IPR054186">
    <property type="entry name" value="DUF6891"/>
</dbReference>
<evidence type="ECO:0000256" key="1">
    <source>
        <dbReference type="SAM" id="MobiDB-lite"/>
    </source>
</evidence>
<feature type="region of interest" description="Disordered" evidence="1">
    <location>
        <begin position="42"/>
        <end position="64"/>
    </location>
</feature>
<gene>
    <name evidence="3" type="ORF">AB0L03_12545</name>
</gene>
<dbReference type="RefSeq" id="WP_366087884.1">
    <property type="nucleotide sequence ID" value="NZ_JBFASG010000009.1"/>
</dbReference>
<reference evidence="3 4" key="1">
    <citation type="submission" date="2024-06" db="EMBL/GenBank/DDBJ databases">
        <title>The Natural Products Discovery Center: Release of the First 8490 Sequenced Strains for Exploring Actinobacteria Biosynthetic Diversity.</title>
        <authorList>
            <person name="Kalkreuter E."/>
            <person name="Kautsar S.A."/>
            <person name="Yang D."/>
            <person name="Bader C.D."/>
            <person name="Teijaro C.N."/>
            <person name="Fluegel L."/>
            <person name="Davis C.M."/>
            <person name="Simpson J.R."/>
            <person name="Lauterbach L."/>
            <person name="Steele A.D."/>
            <person name="Gui C."/>
            <person name="Meng S."/>
            <person name="Li G."/>
            <person name="Viehrig K."/>
            <person name="Ye F."/>
            <person name="Su P."/>
            <person name="Kiefer A.F."/>
            <person name="Nichols A."/>
            <person name="Cepeda A.J."/>
            <person name="Yan W."/>
            <person name="Fan B."/>
            <person name="Jiang Y."/>
            <person name="Adhikari A."/>
            <person name="Zheng C.-J."/>
            <person name="Schuster L."/>
            <person name="Cowan T.M."/>
            <person name="Smanski M.J."/>
            <person name="Chevrette M.G."/>
            <person name="De Carvalho L.P.S."/>
            <person name="Shen B."/>
        </authorList>
    </citation>
    <scope>NUCLEOTIDE SEQUENCE [LARGE SCALE GENOMIC DNA]</scope>
    <source>
        <strain evidence="3 4">NPDC053791</strain>
    </source>
</reference>
<dbReference type="Proteomes" id="UP001552479">
    <property type="component" value="Unassembled WGS sequence"/>
</dbReference>
<protein>
    <recommendedName>
        <fullName evidence="2">DUF6891 domain-containing protein</fullName>
    </recommendedName>
</protein>
<comment type="caution">
    <text evidence="3">The sequence shown here is derived from an EMBL/GenBank/DDBJ whole genome shotgun (WGS) entry which is preliminary data.</text>
</comment>
<evidence type="ECO:0000259" key="2">
    <source>
        <dbReference type="Pfam" id="PF21831"/>
    </source>
</evidence>
<feature type="domain" description="DUF6891" evidence="2">
    <location>
        <begin position="145"/>
        <end position="331"/>
    </location>
</feature>
<evidence type="ECO:0000313" key="4">
    <source>
        <dbReference type="Proteomes" id="UP001552479"/>
    </source>
</evidence>
<dbReference type="EMBL" id="JBFASG010000009">
    <property type="protein sequence ID" value="MEV4923663.1"/>
    <property type="molecule type" value="Genomic_DNA"/>
</dbReference>
<organism evidence="3 4">
    <name type="scientific">Streptomyces roseoverticillatus</name>
    <dbReference type="NCBI Taxonomy" id="66429"/>
    <lineage>
        <taxon>Bacteria</taxon>
        <taxon>Bacillati</taxon>
        <taxon>Actinomycetota</taxon>
        <taxon>Actinomycetes</taxon>
        <taxon>Kitasatosporales</taxon>
        <taxon>Streptomycetaceae</taxon>
        <taxon>Streptomyces</taxon>
    </lineage>
</organism>
<dbReference type="Pfam" id="PF21831">
    <property type="entry name" value="DUF6891"/>
    <property type="match status" value="1"/>
</dbReference>